<gene>
    <name evidence="1" type="ORF">CC86DRAFT_193801</name>
</gene>
<accession>A0A6A7A7B4</accession>
<name>A0A6A7A7B4_9PLEO</name>
<proteinExistence type="predicted"/>
<reference evidence="1" key="1">
    <citation type="journal article" date="2020" name="Stud. Mycol.">
        <title>101 Dothideomycetes genomes: a test case for predicting lifestyles and emergence of pathogens.</title>
        <authorList>
            <person name="Haridas S."/>
            <person name="Albert R."/>
            <person name="Binder M."/>
            <person name="Bloem J."/>
            <person name="Labutti K."/>
            <person name="Salamov A."/>
            <person name="Andreopoulos B."/>
            <person name="Baker S."/>
            <person name="Barry K."/>
            <person name="Bills G."/>
            <person name="Bluhm B."/>
            <person name="Cannon C."/>
            <person name="Castanera R."/>
            <person name="Culley D."/>
            <person name="Daum C."/>
            <person name="Ezra D."/>
            <person name="Gonzalez J."/>
            <person name="Henrissat B."/>
            <person name="Kuo A."/>
            <person name="Liang C."/>
            <person name="Lipzen A."/>
            <person name="Lutzoni F."/>
            <person name="Magnuson J."/>
            <person name="Mondo S."/>
            <person name="Nolan M."/>
            <person name="Ohm R."/>
            <person name="Pangilinan J."/>
            <person name="Park H.-J."/>
            <person name="Ramirez L."/>
            <person name="Alfaro M."/>
            <person name="Sun H."/>
            <person name="Tritt A."/>
            <person name="Yoshinaga Y."/>
            <person name="Zwiers L.-H."/>
            <person name="Turgeon B."/>
            <person name="Goodwin S."/>
            <person name="Spatafora J."/>
            <person name="Crous P."/>
            <person name="Grigoriev I."/>
        </authorList>
    </citation>
    <scope>NUCLEOTIDE SEQUENCE</scope>
    <source>
        <strain evidence="1">CBS 113818</strain>
    </source>
</reference>
<sequence length="82" mass="8893">MRACALQYPPSSQRMPSAHPVGACLHRQVILDLPAALDGALWRQPAQKTPISALQSRLMLKLVLCGVEPTQAFDLPRAPGVH</sequence>
<keyword evidence="2" id="KW-1185">Reference proteome</keyword>
<protein>
    <submittedName>
        <fullName evidence="1">Uncharacterized protein</fullName>
    </submittedName>
</protein>
<evidence type="ECO:0000313" key="2">
    <source>
        <dbReference type="Proteomes" id="UP000799424"/>
    </source>
</evidence>
<dbReference type="AlphaFoldDB" id="A0A6A7A7B4"/>
<dbReference type="Proteomes" id="UP000799424">
    <property type="component" value="Unassembled WGS sequence"/>
</dbReference>
<dbReference type="EMBL" id="MU006222">
    <property type="protein sequence ID" value="KAF2828485.1"/>
    <property type="molecule type" value="Genomic_DNA"/>
</dbReference>
<organism evidence="1 2">
    <name type="scientific">Ophiobolus disseminans</name>
    <dbReference type="NCBI Taxonomy" id="1469910"/>
    <lineage>
        <taxon>Eukaryota</taxon>
        <taxon>Fungi</taxon>
        <taxon>Dikarya</taxon>
        <taxon>Ascomycota</taxon>
        <taxon>Pezizomycotina</taxon>
        <taxon>Dothideomycetes</taxon>
        <taxon>Pleosporomycetidae</taxon>
        <taxon>Pleosporales</taxon>
        <taxon>Pleosporineae</taxon>
        <taxon>Phaeosphaeriaceae</taxon>
        <taxon>Ophiobolus</taxon>
    </lineage>
</organism>
<evidence type="ECO:0000313" key="1">
    <source>
        <dbReference type="EMBL" id="KAF2828485.1"/>
    </source>
</evidence>